<evidence type="ECO:0008006" key="3">
    <source>
        <dbReference type="Google" id="ProtNLM"/>
    </source>
</evidence>
<reference evidence="1 2" key="1">
    <citation type="submission" date="2018-07" db="EMBL/GenBank/DDBJ databases">
        <title>Genomic Encyclopedia of Type Strains, Phase IV (KMG-IV): sequencing the most valuable type-strain genomes for metagenomic binning, comparative biology and taxonomic classification.</title>
        <authorList>
            <person name="Goeker M."/>
        </authorList>
    </citation>
    <scope>NUCLEOTIDE SEQUENCE [LARGE SCALE GENOMIC DNA]</scope>
    <source>
        <strain evidence="1 2">DSM 44952</strain>
    </source>
</reference>
<sequence>MDVGQSTANGLYQQAVAGTFQMEEGAAQRCAEVYQRFALSLDKMVIDSGYLQRLDGFGGFNSALNLQRGFEGKAVKLTEALSGLQEAALRMAAAYLHAGGRIEEAESMNKQAIAAAAAGLPK</sequence>
<proteinExistence type="predicted"/>
<organism evidence="1 2">
    <name type="scientific">Nocardia mexicana</name>
    <dbReference type="NCBI Taxonomy" id="279262"/>
    <lineage>
        <taxon>Bacteria</taxon>
        <taxon>Bacillati</taxon>
        <taxon>Actinomycetota</taxon>
        <taxon>Actinomycetes</taxon>
        <taxon>Mycobacteriales</taxon>
        <taxon>Nocardiaceae</taxon>
        <taxon>Nocardia</taxon>
    </lineage>
</organism>
<dbReference type="Proteomes" id="UP000255355">
    <property type="component" value="Unassembled WGS sequence"/>
</dbReference>
<dbReference type="RefSeq" id="WP_169814197.1">
    <property type="nucleotide sequence ID" value="NZ_QQAZ01000004.1"/>
</dbReference>
<evidence type="ECO:0000313" key="1">
    <source>
        <dbReference type="EMBL" id="RDI51604.1"/>
    </source>
</evidence>
<name>A0A370H5W5_9NOCA</name>
<dbReference type="EMBL" id="QQAZ01000004">
    <property type="protein sequence ID" value="RDI51604.1"/>
    <property type="molecule type" value="Genomic_DNA"/>
</dbReference>
<accession>A0A370H5W5</accession>
<keyword evidence="2" id="KW-1185">Reference proteome</keyword>
<protein>
    <recommendedName>
        <fullName evidence="3">Excreted virulence factor EspC (Type VII ESX diderm)</fullName>
    </recommendedName>
</protein>
<evidence type="ECO:0000313" key="2">
    <source>
        <dbReference type="Proteomes" id="UP000255355"/>
    </source>
</evidence>
<comment type="caution">
    <text evidence="1">The sequence shown here is derived from an EMBL/GenBank/DDBJ whole genome shotgun (WGS) entry which is preliminary data.</text>
</comment>
<dbReference type="AlphaFoldDB" id="A0A370H5W5"/>
<gene>
    <name evidence="1" type="ORF">DFR68_10487</name>
</gene>